<organism evidence="1 2">
    <name type="scientific">Lindgomyces ingoldianus</name>
    <dbReference type="NCBI Taxonomy" id="673940"/>
    <lineage>
        <taxon>Eukaryota</taxon>
        <taxon>Fungi</taxon>
        <taxon>Dikarya</taxon>
        <taxon>Ascomycota</taxon>
        <taxon>Pezizomycotina</taxon>
        <taxon>Dothideomycetes</taxon>
        <taxon>Pleosporomycetidae</taxon>
        <taxon>Pleosporales</taxon>
        <taxon>Lindgomycetaceae</taxon>
        <taxon>Lindgomyces</taxon>
    </lineage>
</organism>
<evidence type="ECO:0000313" key="2">
    <source>
        <dbReference type="Proteomes" id="UP000799755"/>
    </source>
</evidence>
<evidence type="ECO:0000313" key="1">
    <source>
        <dbReference type="EMBL" id="KAF2466479.1"/>
    </source>
</evidence>
<comment type="caution">
    <text evidence="1">The sequence shown here is derived from an EMBL/GenBank/DDBJ whole genome shotgun (WGS) entry which is preliminary data.</text>
</comment>
<accession>A0ACB6QHR9</accession>
<dbReference type="Proteomes" id="UP000799755">
    <property type="component" value="Unassembled WGS sequence"/>
</dbReference>
<name>A0ACB6QHR9_9PLEO</name>
<proteinExistence type="predicted"/>
<protein>
    <submittedName>
        <fullName evidence="1">Uncharacterized protein</fullName>
    </submittedName>
</protein>
<keyword evidence="2" id="KW-1185">Reference proteome</keyword>
<reference evidence="1" key="1">
    <citation type="journal article" date="2020" name="Stud. Mycol.">
        <title>101 Dothideomycetes genomes: a test case for predicting lifestyles and emergence of pathogens.</title>
        <authorList>
            <person name="Haridas S."/>
            <person name="Albert R."/>
            <person name="Binder M."/>
            <person name="Bloem J."/>
            <person name="Labutti K."/>
            <person name="Salamov A."/>
            <person name="Andreopoulos B."/>
            <person name="Baker S."/>
            <person name="Barry K."/>
            <person name="Bills G."/>
            <person name="Bluhm B."/>
            <person name="Cannon C."/>
            <person name="Castanera R."/>
            <person name="Culley D."/>
            <person name="Daum C."/>
            <person name="Ezra D."/>
            <person name="Gonzalez J."/>
            <person name="Henrissat B."/>
            <person name="Kuo A."/>
            <person name="Liang C."/>
            <person name="Lipzen A."/>
            <person name="Lutzoni F."/>
            <person name="Magnuson J."/>
            <person name="Mondo S."/>
            <person name="Nolan M."/>
            <person name="Ohm R."/>
            <person name="Pangilinan J."/>
            <person name="Park H.-J."/>
            <person name="Ramirez L."/>
            <person name="Alfaro M."/>
            <person name="Sun H."/>
            <person name="Tritt A."/>
            <person name="Yoshinaga Y."/>
            <person name="Zwiers L.-H."/>
            <person name="Turgeon B."/>
            <person name="Goodwin S."/>
            <person name="Spatafora J."/>
            <person name="Crous P."/>
            <person name="Grigoriev I."/>
        </authorList>
    </citation>
    <scope>NUCLEOTIDE SEQUENCE</scope>
    <source>
        <strain evidence="1">ATCC 200398</strain>
    </source>
</reference>
<sequence>GKTVSWTIRDTGKGAGFFALVDIPSAYKNDIEAAHTTMISSLQPSLWNSDTWW</sequence>
<dbReference type="EMBL" id="MU003525">
    <property type="protein sequence ID" value="KAF2466479.1"/>
    <property type="molecule type" value="Genomic_DNA"/>
</dbReference>
<gene>
    <name evidence="1" type="ORF">BDR25DRAFT_153083</name>
</gene>
<feature type="non-terminal residue" evidence="1">
    <location>
        <position position="1"/>
    </location>
</feature>
<feature type="non-terminal residue" evidence="1">
    <location>
        <position position="53"/>
    </location>
</feature>